<proteinExistence type="inferred from homology"/>
<comment type="caution">
    <text evidence="3">The sequence shown here is derived from an EMBL/GenBank/DDBJ whole genome shotgun (WGS) entry which is preliminary data.</text>
</comment>
<dbReference type="PANTHER" id="PTHR39428:SF3">
    <property type="entry name" value="DEAZAFLAVIN-DEPENDENT NITROREDUCTASE"/>
    <property type="match status" value="1"/>
</dbReference>
<keyword evidence="4" id="KW-1185">Reference proteome</keyword>
<comment type="similarity">
    <text evidence="1">Belongs to the F420H(2)-dependent quinone reductase family.</text>
</comment>
<reference evidence="3 4" key="1">
    <citation type="submission" date="2024-09" db="EMBL/GenBank/DDBJ databases">
        <authorList>
            <person name="Sun Q."/>
            <person name="Mori K."/>
        </authorList>
    </citation>
    <scope>NUCLEOTIDE SEQUENCE [LARGE SCALE GENOMIC DNA]</scope>
    <source>
        <strain evidence="3 4">KCTC 23076</strain>
    </source>
</reference>
<evidence type="ECO:0000256" key="1">
    <source>
        <dbReference type="ARBA" id="ARBA00008710"/>
    </source>
</evidence>
<dbReference type="InterPro" id="IPR012349">
    <property type="entry name" value="Split_barrel_FMN-bd"/>
</dbReference>
<name>A0ABV6RRK0_9GAMM</name>
<dbReference type="Pfam" id="PF04075">
    <property type="entry name" value="F420H2_quin_red"/>
    <property type="match status" value="1"/>
</dbReference>
<organism evidence="3 4">
    <name type="scientific">Lysobacter korlensis</name>
    <dbReference type="NCBI Taxonomy" id="553636"/>
    <lineage>
        <taxon>Bacteria</taxon>
        <taxon>Pseudomonadati</taxon>
        <taxon>Pseudomonadota</taxon>
        <taxon>Gammaproteobacteria</taxon>
        <taxon>Lysobacterales</taxon>
        <taxon>Lysobacteraceae</taxon>
        <taxon>Lysobacter</taxon>
    </lineage>
</organism>
<evidence type="ECO:0000313" key="3">
    <source>
        <dbReference type="EMBL" id="MFC0678553.1"/>
    </source>
</evidence>
<protein>
    <submittedName>
        <fullName evidence="3">Nitroreductase/quinone reductase family protein</fullName>
    </submittedName>
</protein>
<dbReference type="RefSeq" id="WP_386668511.1">
    <property type="nucleotide sequence ID" value="NZ_JBHLTG010000002.1"/>
</dbReference>
<dbReference type="Gene3D" id="2.30.110.10">
    <property type="entry name" value="Electron Transport, Fmn-binding Protein, Chain A"/>
    <property type="match status" value="1"/>
</dbReference>
<accession>A0ABV6RRK0</accession>
<dbReference type="PANTHER" id="PTHR39428">
    <property type="entry name" value="F420H(2)-DEPENDENT QUINONE REDUCTASE RV1261C"/>
    <property type="match status" value="1"/>
</dbReference>
<comment type="catalytic activity">
    <reaction evidence="2">
        <text>oxidized coenzyme F420-(gamma-L-Glu)(n) + a quinol + H(+) = reduced coenzyme F420-(gamma-L-Glu)(n) + a quinone</text>
        <dbReference type="Rhea" id="RHEA:39663"/>
        <dbReference type="Rhea" id="RHEA-COMP:12939"/>
        <dbReference type="Rhea" id="RHEA-COMP:14378"/>
        <dbReference type="ChEBI" id="CHEBI:15378"/>
        <dbReference type="ChEBI" id="CHEBI:24646"/>
        <dbReference type="ChEBI" id="CHEBI:132124"/>
        <dbReference type="ChEBI" id="CHEBI:133980"/>
        <dbReference type="ChEBI" id="CHEBI:139511"/>
    </reaction>
</comment>
<dbReference type="NCBIfam" id="TIGR00026">
    <property type="entry name" value="hi_GC_TIGR00026"/>
    <property type="match status" value="1"/>
</dbReference>
<evidence type="ECO:0000256" key="2">
    <source>
        <dbReference type="ARBA" id="ARBA00049106"/>
    </source>
</evidence>
<dbReference type="Proteomes" id="UP001589896">
    <property type="component" value="Unassembled WGS sequence"/>
</dbReference>
<evidence type="ECO:0000313" key="4">
    <source>
        <dbReference type="Proteomes" id="UP001589896"/>
    </source>
</evidence>
<dbReference type="EMBL" id="JBHLTG010000002">
    <property type="protein sequence ID" value="MFC0678553.1"/>
    <property type="molecule type" value="Genomic_DNA"/>
</dbReference>
<gene>
    <name evidence="3" type="ORF">ACFFGH_11955</name>
</gene>
<sequence>MTEGATQPGLGTPKRAPKLPPRWFVRTVWMLHRGLYAASGGRLGSNQATETRAGTLRLRTVGRRTGEERHVMLFYIYDGDDFVTMAMNGWASPEPAWWLNLQANPDAWVDLKEATIPVTGRAATPEERARLWPRLAAVARQLDDYAALRSRETAIVLLEPRVDA</sequence>
<dbReference type="InterPro" id="IPR004378">
    <property type="entry name" value="F420H2_quin_Rdtase"/>
</dbReference>